<keyword evidence="3" id="KW-1185">Reference proteome</keyword>
<feature type="compositionally biased region" description="Basic and acidic residues" evidence="1">
    <location>
        <begin position="20"/>
        <end position="35"/>
    </location>
</feature>
<evidence type="ECO:0000256" key="1">
    <source>
        <dbReference type="SAM" id="MobiDB-lite"/>
    </source>
</evidence>
<proteinExistence type="predicted"/>
<comment type="caution">
    <text evidence="2">The sequence shown here is derived from an EMBL/GenBank/DDBJ whole genome shotgun (WGS) entry which is preliminary data.</text>
</comment>
<gene>
    <name evidence="2" type="ORF">TorRG33x02_118290</name>
</gene>
<organism evidence="2 3">
    <name type="scientific">Trema orientale</name>
    <name type="common">Charcoal tree</name>
    <name type="synonym">Celtis orientalis</name>
    <dbReference type="NCBI Taxonomy" id="63057"/>
    <lineage>
        <taxon>Eukaryota</taxon>
        <taxon>Viridiplantae</taxon>
        <taxon>Streptophyta</taxon>
        <taxon>Embryophyta</taxon>
        <taxon>Tracheophyta</taxon>
        <taxon>Spermatophyta</taxon>
        <taxon>Magnoliopsida</taxon>
        <taxon>eudicotyledons</taxon>
        <taxon>Gunneridae</taxon>
        <taxon>Pentapetalae</taxon>
        <taxon>rosids</taxon>
        <taxon>fabids</taxon>
        <taxon>Rosales</taxon>
        <taxon>Cannabaceae</taxon>
        <taxon>Trema</taxon>
    </lineage>
</organism>
<sequence>MGPRKIGASADKSLLGIPDPKQEVHVGRKGRDQYEPIRSSNKWVKDGGIFKRSRPKQKDAFVK</sequence>
<feature type="non-terminal residue" evidence="2">
    <location>
        <position position="63"/>
    </location>
</feature>
<dbReference type="AlphaFoldDB" id="A0A2P5F3G6"/>
<accession>A0A2P5F3G6</accession>
<protein>
    <submittedName>
        <fullName evidence="2">Uncharacterized protein</fullName>
    </submittedName>
</protein>
<dbReference type="EMBL" id="JXTC01000066">
    <property type="protein sequence ID" value="PON92324.1"/>
    <property type="molecule type" value="Genomic_DNA"/>
</dbReference>
<reference evidence="3" key="1">
    <citation type="submission" date="2016-06" db="EMBL/GenBank/DDBJ databases">
        <title>Parallel loss of symbiosis genes in relatives of nitrogen-fixing non-legume Parasponia.</title>
        <authorList>
            <person name="Van Velzen R."/>
            <person name="Holmer R."/>
            <person name="Bu F."/>
            <person name="Rutten L."/>
            <person name="Van Zeijl A."/>
            <person name="Liu W."/>
            <person name="Santuari L."/>
            <person name="Cao Q."/>
            <person name="Sharma T."/>
            <person name="Shen D."/>
            <person name="Roswanjaya Y."/>
            <person name="Wardhani T."/>
            <person name="Kalhor M.S."/>
            <person name="Jansen J."/>
            <person name="Van den Hoogen J."/>
            <person name="Gungor B."/>
            <person name="Hartog M."/>
            <person name="Hontelez J."/>
            <person name="Verver J."/>
            <person name="Yang W.-C."/>
            <person name="Schijlen E."/>
            <person name="Repin R."/>
            <person name="Schilthuizen M."/>
            <person name="Schranz E."/>
            <person name="Heidstra R."/>
            <person name="Miyata K."/>
            <person name="Fedorova E."/>
            <person name="Kohlen W."/>
            <person name="Bisseling T."/>
            <person name="Smit S."/>
            <person name="Geurts R."/>
        </authorList>
    </citation>
    <scope>NUCLEOTIDE SEQUENCE [LARGE SCALE GENOMIC DNA]</scope>
    <source>
        <strain evidence="3">cv. RG33-2</strain>
    </source>
</reference>
<dbReference type="InParanoid" id="A0A2P5F3G6"/>
<name>A0A2P5F3G6_TREOI</name>
<evidence type="ECO:0000313" key="3">
    <source>
        <dbReference type="Proteomes" id="UP000237000"/>
    </source>
</evidence>
<evidence type="ECO:0000313" key="2">
    <source>
        <dbReference type="EMBL" id="PON92324.1"/>
    </source>
</evidence>
<dbReference type="Proteomes" id="UP000237000">
    <property type="component" value="Unassembled WGS sequence"/>
</dbReference>
<feature type="region of interest" description="Disordered" evidence="1">
    <location>
        <begin position="1"/>
        <end position="40"/>
    </location>
</feature>